<dbReference type="InterPro" id="IPR043502">
    <property type="entry name" value="DNA/RNA_pol_sf"/>
</dbReference>
<dbReference type="SUPFAM" id="SSF56672">
    <property type="entry name" value="DNA/RNA polymerases"/>
    <property type="match status" value="1"/>
</dbReference>
<dbReference type="GO" id="GO:0004523">
    <property type="term" value="F:RNA-DNA hybrid ribonuclease activity"/>
    <property type="evidence" value="ECO:0007669"/>
    <property type="project" value="InterPro"/>
</dbReference>
<dbReference type="InterPro" id="IPR000477">
    <property type="entry name" value="RT_dom"/>
</dbReference>
<dbReference type="RefSeq" id="XP_052116146.1">
    <property type="nucleotide sequence ID" value="XM_052260186.1"/>
</dbReference>
<feature type="domain" description="Integrase catalytic" evidence="3">
    <location>
        <begin position="571"/>
        <end position="724"/>
    </location>
</feature>
<evidence type="ECO:0000259" key="3">
    <source>
        <dbReference type="PROSITE" id="PS50994"/>
    </source>
</evidence>
<evidence type="ECO:0000259" key="1">
    <source>
        <dbReference type="PROSITE" id="PS50878"/>
    </source>
</evidence>
<dbReference type="Gene3D" id="3.30.70.270">
    <property type="match status" value="2"/>
</dbReference>
<dbReference type="GO" id="GO:0015074">
    <property type="term" value="P:DNA integration"/>
    <property type="evidence" value="ECO:0007669"/>
    <property type="project" value="InterPro"/>
</dbReference>
<dbReference type="PROSITE" id="PS50879">
    <property type="entry name" value="RNASE_H_1"/>
    <property type="match status" value="1"/>
</dbReference>
<feature type="domain" description="RNase H type-1" evidence="2">
    <location>
        <begin position="285"/>
        <end position="414"/>
    </location>
</feature>
<dbReference type="RefSeq" id="XP_052116145.1">
    <property type="nucleotide sequence ID" value="XM_052260185.1"/>
</dbReference>
<dbReference type="PROSITE" id="PS50878">
    <property type="entry name" value="RT_POL"/>
    <property type="match status" value="1"/>
</dbReference>
<evidence type="ECO:0000259" key="2">
    <source>
        <dbReference type="PROSITE" id="PS50879"/>
    </source>
</evidence>
<dbReference type="Pfam" id="PF00078">
    <property type="entry name" value="RVT_1"/>
    <property type="match status" value="1"/>
</dbReference>
<evidence type="ECO:0000313" key="4">
    <source>
        <dbReference type="Proteomes" id="UP000515211"/>
    </source>
</evidence>
<evidence type="ECO:0000313" key="6">
    <source>
        <dbReference type="RefSeq" id="XP_052116145.1"/>
    </source>
</evidence>
<dbReference type="KEGG" id="adu:107484803"/>
<sequence length="724" mass="82065">MNKVFSNHIGKIMEVYVDDMLIKTQSEETLLTDLVQVFDTIRKHDMRLNPAKCTFAVEAGKFLGFMLTQRGIEANPNKCQAILNMKSPTCVKEVQQLNGRLTALSIFLAGSAIRSLPFYATLRKGKNFEWITECEQAFRDFKEFLGQPPILSRPREGEPLILYLAVGSQAIASALIREDEGGQQPVYFISKALQRSEMNYQKIEKFAYALILASRRLRPYFQAHTIKVRTNQPIKEILQKTDLAGRILQWAIELSEFDLQYEARTAIKSQYLADFIAEFTDTTEIPIEWNIYVDGSLNKTRSGAGVIIESNQGTHLELSLKFRFSASNNQAKYEALLTGLKLVREVGAQKLNIYSDSQVITSQITGSYQAKDPTMKKYLDKTKEQLGQLREYRICHIPREQNARADALSKLASTKPGGNNRSLIQEILQNPSISEEEKILAITGRDQGWMTPIINYLKTEALPTDEKEAKRLKREAQYYTIVNNTLYKREILTPLLKCVPTSNTKEVFEEVHNGICGNHLGAQALTKKVLRAGFYWPTLQKKATKFVKACPPCQKHANFHIAPPEKLISVTSPWPFAKWGLDLLGPFPQGSGQVKFLIVGVDYFTKWIEAEPLANATAQRSRKFLYRNIITRFGIPYSITTDNGTQFTDAGFRKLVADLNIKHQFTSVEHPQANGQAEAANKVILAGLKRRLQEVKVAWAKELPQVLWAYRTTPHSTTNESHFD</sequence>
<dbReference type="Gene3D" id="3.30.420.10">
    <property type="entry name" value="Ribonuclease H-like superfamily/Ribonuclease H"/>
    <property type="match status" value="2"/>
</dbReference>
<accession>A0A6P4D4K3</accession>
<feature type="domain" description="Reverse transcriptase" evidence="1">
    <location>
        <begin position="1"/>
        <end position="67"/>
    </location>
</feature>
<dbReference type="RefSeq" id="XP_015960832.2">
    <property type="nucleotide sequence ID" value="XM_016105346.3"/>
</dbReference>
<dbReference type="InterPro" id="IPR002156">
    <property type="entry name" value="RNaseH_domain"/>
</dbReference>
<dbReference type="PANTHER" id="PTHR48475">
    <property type="entry name" value="RIBONUCLEASE H"/>
    <property type="match status" value="1"/>
</dbReference>
<reference evidence="4" key="1">
    <citation type="journal article" date="2016" name="Nat. Genet.">
        <title>The genome sequences of Arachis duranensis and Arachis ipaensis, the diploid ancestors of cultivated peanut.</title>
        <authorList>
            <person name="Bertioli D.J."/>
            <person name="Cannon S.B."/>
            <person name="Froenicke L."/>
            <person name="Huang G."/>
            <person name="Farmer A.D."/>
            <person name="Cannon E.K."/>
            <person name="Liu X."/>
            <person name="Gao D."/>
            <person name="Clevenger J."/>
            <person name="Dash S."/>
            <person name="Ren L."/>
            <person name="Moretzsohn M.C."/>
            <person name="Shirasawa K."/>
            <person name="Huang W."/>
            <person name="Vidigal B."/>
            <person name="Abernathy B."/>
            <person name="Chu Y."/>
            <person name="Niederhuth C.E."/>
            <person name="Umale P."/>
            <person name="Araujo A.C."/>
            <person name="Kozik A."/>
            <person name="Kim K.D."/>
            <person name="Burow M.D."/>
            <person name="Varshney R.K."/>
            <person name="Wang X."/>
            <person name="Zhang X."/>
            <person name="Barkley N."/>
            <person name="Guimaraes P.M."/>
            <person name="Isobe S."/>
            <person name="Guo B."/>
            <person name="Liao B."/>
            <person name="Stalker H.T."/>
            <person name="Schmitz R.J."/>
            <person name="Scheffler B.E."/>
            <person name="Leal-Bertioli S.C."/>
            <person name="Xun X."/>
            <person name="Jackson S.A."/>
            <person name="Michelmore R."/>
            <person name="Ozias-Akins P."/>
        </authorList>
    </citation>
    <scope>NUCLEOTIDE SEQUENCE [LARGE SCALE GENOMIC DNA]</scope>
    <source>
        <strain evidence="4">cv. V14167</strain>
    </source>
</reference>
<organism evidence="4 5">
    <name type="scientific">Arachis duranensis</name>
    <name type="common">Wild peanut</name>
    <dbReference type="NCBI Taxonomy" id="130453"/>
    <lineage>
        <taxon>Eukaryota</taxon>
        <taxon>Viridiplantae</taxon>
        <taxon>Streptophyta</taxon>
        <taxon>Embryophyta</taxon>
        <taxon>Tracheophyta</taxon>
        <taxon>Spermatophyta</taxon>
        <taxon>Magnoliopsida</taxon>
        <taxon>eudicotyledons</taxon>
        <taxon>Gunneridae</taxon>
        <taxon>Pentapetalae</taxon>
        <taxon>rosids</taxon>
        <taxon>fabids</taxon>
        <taxon>Fabales</taxon>
        <taxon>Fabaceae</taxon>
        <taxon>Papilionoideae</taxon>
        <taxon>50 kb inversion clade</taxon>
        <taxon>dalbergioids sensu lato</taxon>
        <taxon>Dalbergieae</taxon>
        <taxon>Pterocarpus clade</taxon>
        <taxon>Arachis</taxon>
    </lineage>
</organism>
<dbReference type="CDD" id="cd09279">
    <property type="entry name" value="RNase_HI_like"/>
    <property type="match status" value="1"/>
</dbReference>
<dbReference type="Pfam" id="PF00665">
    <property type="entry name" value="rve"/>
    <property type="match status" value="1"/>
</dbReference>
<dbReference type="Pfam" id="PF13456">
    <property type="entry name" value="RVT_3"/>
    <property type="match status" value="1"/>
</dbReference>
<dbReference type="InterPro" id="IPR036397">
    <property type="entry name" value="RNaseH_sf"/>
</dbReference>
<evidence type="ECO:0000313" key="7">
    <source>
        <dbReference type="RefSeq" id="XP_052116146.1"/>
    </source>
</evidence>
<dbReference type="PANTHER" id="PTHR48475:SF2">
    <property type="entry name" value="RIBONUCLEASE H"/>
    <property type="match status" value="1"/>
</dbReference>
<evidence type="ECO:0000313" key="5">
    <source>
        <dbReference type="RefSeq" id="XP_015960832.2"/>
    </source>
</evidence>
<dbReference type="Proteomes" id="UP000515211">
    <property type="component" value="Chromosome 4"/>
</dbReference>
<dbReference type="Gene3D" id="1.10.340.70">
    <property type="match status" value="1"/>
</dbReference>
<dbReference type="PROSITE" id="PS50994">
    <property type="entry name" value="INTEGRASE"/>
    <property type="match status" value="1"/>
</dbReference>
<dbReference type="AlphaFoldDB" id="A0A6P4D4K3"/>
<dbReference type="Pfam" id="PF17919">
    <property type="entry name" value="RT_RNaseH_2"/>
    <property type="match status" value="1"/>
</dbReference>
<reference evidence="5 6" key="2">
    <citation type="submission" date="2025-04" db="UniProtKB">
        <authorList>
            <consortium name="RefSeq"/>
        </authorList>
    </citation>
    <scope>IDENTIFICATION</scope>
    <source>
        <tissue evidence="5 6">Whole plant</tissue>
    </source>
</reference>
<dbReference type="InterPro" id="IPR043128">
    <property type="entry name" value="Rev_trsase/Diguanyl_cyclase"/>
</dbReference>
<proteinExistence type="predicted"/>
<gene>
    <name evidence="5 6 7" type="primary">LOC107484803</name>
</gene>
<dbReference type="GO" id="GO:0003676">
    <property type="term" value="F:nucleic acid binding"/>
    <property type="evidence" value="ECO:0007669"/>
    <property type="project" value="InterPro"/>
</dbReference>
<dbReference type="SUPFAM" id="SSF53098">
    <property type="entry name" value="Ribonuclease H-like"/>
    <property type="match status" value="2"/>
</dbReference>
<dbReference type="InterPro" id="IPR012337">
    <property type="entry name" value="RNaseH-like_sf"/>
</dbReference>
<keyword evidence="4" id="KW-1185">Reference proteome</keyword>
<protein>
    <submittedName>
        <fullName evidence="5 6">Uncharacterized protein LOC107484803</fullName>
    </submittedName>
</protein>
<dbReference type="InterPro" id="IPR001584">
    <property type="entry name" value="Integrase_cat-core"/>
</dbReference>
<dbReference type="InterPro" id="IPR041588">
    <property type="entry name" value="Integrase_H2C2"/>
</dbReference>
<name>A0A6P4D4K3_ARADU</name>
<dbReference type="InterPro" id="IPR041577">
    <property type="entry name" value="RT_RNaseH_2"/>
</dbReference>
<dbReference type="GeneID" id="107484803"/>
<dbReference type="Pfam" id="PF17921">
    <property type="entry name" value="Integrase_H2C2"/>
    <property type="match status" value="1"/>
</dbReference>